<dbReference type="Pfam" id="PF00636">
    <property type="entry name" value="Ribonuclease_3"/>
    <property type="match status" value="1"/>
</dbReference>
<dbReference type="PROSITE" id="PS00517">
    <property type="entry name" value="RNASE_3_1"/>
    <property type="match status" value="1"/>
</dbReference>
<dbReference type="InterPro" id="IPR036389">
    <property type="entry name" value="RNase_III_sf"/>
</dbReference>
<dbReference type="GO" id="GO:0004525">
    <property type="term" value="F:ribonuclease III activity"/>
    <property type="evidence" value="ECO:0007669"/>
    <property type="project" value="InterPro"/>
</dbReference>
<keyword evidence="11" id="KW-1185">Reference proteome</keyword>
<evidence type="ECO:0000259" key="9">
    <source>
        <dbReference type="PROSITE" id="PS50142"/>
    </source>
</evidence>
<keyword evidence="5 6" id="KW-0694">RNA-binding</keyword>
<organism evidence="10 11">
    <name type="scientific">Polypterus senegalus</name>
    <name type="common">Senegal bichir</name>
    <dbReference type="NCBI Taxonomy" id="55291"/>
    <lineage>
        <taxon>Eukaryota</taxon>
        <taxon>Metazoa</taxon>
        <taxon>Chordata</taxon>
        <taxon>Craniata</taxon>
        <taxon>Vertebrata</taxon>
        <taxon>Euteleostomi</taxon>
        <taxon>Actinopterygii</taxon>
        <taxon>Polypteriformes</taxon>
        <taxon>Polypteridae</taxon>
        <taxon>Polypterus</taxon>
    </lineage>
</organism>
<dbReference type="Pfam" id="PF00035">
    <property type="entry name" value="dsrm"/>
    <property type="match status" value="1"/>
</dbReference>
<name>A0A8X7WYN9_POLSE</name>
<proteinExistence type="inferred from homology"/>
<evidence type="ECO:0000256" key="5">
    <source>
        <dbReference type="ARBA" id="ARBA00022884"/>
    </source>
</evidence>
<dbReference type="InterPro" id="IPR000999">
    <property type="entry name" value="RNase_III_dom"/>
</dbReference>
<evidence type="ECO:0000256" key="6">
    <source>
        <dbReference type="PROSITE-ProRule" id="PRU00266"/>
    </source>
</evidence>
<evidence type="ECO:0000313" key="11">
    <source>
        <dbReference type="Proteomes" id="UP000886611"/>
    </source>
</evidence>
<dbReference type="SUPFAM" id="SSF54768">
    <property type="entry name" value="dsRNA-binding domain-like"/>
    <property type="match status" value="1"/>
</dbReference>
<dbReference type="SMART" id="SM00535">
    <property type="entry name" value="RIBOc"/>
    <property type="match status" value="2"/>
</dbReference>
<dbReference type="PROSITE" id="PS50137">
    <property type="entry name" value="DS_RBD"/>
    <property type="match status" value="1"/>
</dbReference>
<evidence type="ECO:0000256" key="7">
    <source>
        <dbReference type="SAM" id="Coils"/>
    </source>
</evidence>
<dbReference type="GO" id="GO:0031053">
    <property type="term" value="P:primary miRNA processing"/>
    <property type="evidence" value="ECO:0007669"/>
    <property type="project" value="TreeGrafter"/>
</dbReference>
<dbReference type="GO" id="GO:0031054">
    <property type="term" value="P:pre-miRNA processing"/>
    <property type="evidence" value="ECO:0007669"/>
    <property type="project" value="InterPro"/>
</dbReference>
<evidence type="ECO:0000313" key="10">
    <source>
        <dbReference type="EMBL" id="KAG2458555.1"/>
    </source>
</evidence>
<dbReference type="InterPro" id="IPR058938">
    <property type="entry name" value="Helical_CED_Drosha"/>
</dbReference>
<dbReference type="Pfam" id="PF14622">
    <property type="entry name" value="Ribonucleas_3_3"/>
    <property type="match status" value="1"/>
</dbReference>
<dbReference type="GO" id="GO:0006364">
    <property type="term" value="P:rRNA processing"/>
    <property type="evidence" value="ECO:0007669"/>
    <property type="project" value="InterPro"/>
</dbReference>
<dbReference type="HAMAP" id="MF_00104">
    <property type="entry name" value="RNase_III"/>
    <property type="match status" value="1"/>
</dbReference>
<dbReference type="PANTHER" id="PTHR11207">
    <property type="entry name" value="RIBONUCLEASE III"/>
    <property type="match status" value="1"/>
</dbReference>
<keyword evidence="7" id="KW-0175">Coiled coil</keyword>
<dbReference type="Gene3D" id="1.10.1520.10">
    <property type="entry name" value="Ribonuclease III domain"/>
    <property type="match status" value="2"/>
</dbReference>
<dbReference type="SMART" id="SM00358">
    <property type="entry name" value="DSRM"/>
    <property type="match status" value="1"/>
</dbReference>
<accession>A0A8X7WYN9</accession>
<protein>
    <submittedName>
        <fullName evidence="10">RNC Ribonuclease</fullName>
    </submittedName>
</protein>
<dbReference type="GO" id="GO:0070877">
    <property type="term" value="C:microprocessor complex"/>
    <property type="evidence" value="ECO:0007669"/>
    <property type="project" value="TreeGrafter"/>
</dbReference>
<dbReference type="Proteomes" id="UP000886611">
    <property type="component" value="Unassembled WGS sequence"/>
</dbReference>
<keyword evidence="4" id="KW-0378">Hydrolase</keyword>
<evidence type="ECO:0000256" key="1">
    <source>
        <dbReference type="ARBA" id="ARBA00010183"/>
    </source>
</evidence>
<dbReference type="InterPro" id="IPR014720">
    <property type="entry name" value="dsRBD_dom"/>
</dbReference>
<dbReference type="InterPro" id="IPR011907">
    <property type="entry name" value="RNase_III"/>
</dbReference>
<feature type="domain" description="RNase III" evidence="9">
    <location>
        <begin position="463"/>
        <end position="589"/>
    </location>
</feature>
<dbReference type="AlphaFoldDB" id="A0A8X7WYN9"/>
<evidence type="ECO:0000256" key="2">
    <source>
        <dbReference type="ARBA" id="ARBA00022722"/>
    </source>
</evidence>
<reference evidence="10 11" key="1">
    <citation type="journal article" date="2021" name="Cell">
        <title>Tracing the genetic footprints of vertebrate landing in non-teleost ray-finned fishes.</title>
        <authorList>
            <person name="Bi X."/>
            <person name="Wang K."/>
            <person name="Yang L."/>
            <person name="Pan H."/>
            <person name="Jiang H."/>
            <person name="Wei Q."/>
            <person name="Fang M."/>
            <person name="Yu H."/>
            <person name="Zhu C."/>
            <person name="Cai Y."/>
            <person name="He Y."/>
            <person name="Gan X."/>
            <person name="Zeng H."/>
            <person name="Yu D."/>
            <person name="Zhu Y."/>
            <person name="Jiang H."/>
            <person name="Qiu Q."/>
            <person name="Yang H."/>
            <person name="Zhang Y.E."/>
            <person name="Wang W."/>
            <person name="Zhu M."/>
            <person name="He S."/>
            <person name="Zhang G."/>
        </authorList>
    </citation>
    <scope>NUCLEOTIDE SEQUENCE [LARGE SCALE GENOMIC DNA]</scope>
    <source>
        <strain evidence="10">Bchr_013</strain>
    </source>
</reference>
<feature type="coiled-coil region" evidence="7">
    <location>
        <begin position="721"/>
        <end position="748"/>
    </location>
</feature>
<evidence type="ECO:0000256" key="4">
    <source>
        <dbReference type="ARBA" id="ARBA00022801"/>
    </source>
</evidence>
<dbReference type="CDD" id="cd19877">
    <property type="entry name" value="DSRM_RNAse_III_meta_like"/>
    <property type="match status" value="1"/>
</dbReference>
<dbReference type="CDD" id="cd00593">
    <property type="entry name" value="RIBOc"/>
    <property type="match status" value="2"/>
</dbReference>
<evidence type="ECO:0000256" key="3">
    <source>
        <dbReference type="ARBA" id="ARBA00022759"/>
    </source>
</evidence>
<dbReference type="FunFam" id="1.10.1520.10:FF:000002">
    <property type="entry name" value="Drosha ribonuclease III"/>
    <property type="match status" value="1"/>
</dbReference>
<keyword evidence="3" id="KW-0255">Endonuclease</keyword>
<feature type="non-terminal residue" evidence="10">
    <location>
        <position position="749"/>
    </location>
</feature>
<dbReference type="Gene3D" id="3.30.160.20">
    <property type="match status" value="1"/>
</dbReference>
<comment type="similarity">
    <text evidence="1">Belongs to the ribonuclease III family.</text>
</comment>
<dbReference type="EMBL" id="JAATIS010007298">
    <property type="protein sequence ID" value="KAG2458555.1"/>
    <property type="molecule type" value="Genomic_DNA"/>
</dbReference>
<gene>
    <name evidence="10" type="primary">Drosha_0</name>
    <name evidence="10" type="ORF">GTO96_0017996</name>
</gene>
<evidence type="ECO:0000259" key="8">
    <source>
        <dbReference type="PROSITE" id="PS50137"/>
    </source>
</evidence>
<dbReference type="PROSITE" id="PS50142">
    <property type="entry name" value="RNASE_3_2"/>
    <property type="match status" value="2"/>
</dbReference>
<keyword evidence="2" id="KW-0540">Nuclease</keyword>
<dbReference type="Pfam" id="PF26050">
    <property type="entry name" value="Helical_CED_Drosha"/>
    <property type="match status" value="1"/>
</dbReference>
<dbReference type="PANTHER" id="PTHR11207:SF0">
    <property type="entry name" value="RIBONUCLEASE 3"/>
    <property type="match status" value="1"/>
</dbReference>
<sequence length="749" mass="86668">MNDGPLCKCSAKARRTGIRHSIYPGEESIKACRPMTNNAGRLFHYRITVSPPTNFLTDRPTVIEYDDHEYIFEGFSLFSHTPLTNFILPSLMNYIGSESDTSCPKFHFMPRFVRFLPDGGKEVLSMHQVLLYLLRSNKPLVPEEEIANMLQWEELDWQKYAEECKGMIVTNPGMKPSSVRIDQLDREQFNPDVITFPIIVHFGIRPAQLSYAGDPQYQKLWKSYVKLRHLLANSPKVKQVDKQKLTQREEALQKIRQKNTMRREVTVELSSQGFWKTGVRSDVCQLAMTHPSHHLNFGMNPDHARNSLSNCGIRQPKYGDRKVHHMYMRKKGINTLINIMSRLGQDDPSPSSVHLYYLFPNLEEGGLATYRTAIVQNQHLAMLAKKLELDRFMLYAHGPDLCRESDLRHAMANCFEALIGAVYLEGGLEEAKHLFGRLLFNSEVQEPNTDRQLIETSPVLQKLTDFENAIGVLFTHVRLLARAFTLRTVGFNHLTLGHNQRMEFLGDSIMQLVATEYLFIHFPDHHEGHLTLLRSSLVNNRTQAKVAEELGMQEYAITNDKTKRPVALRTKTLADLLESFIAALYIDKDLEYVHTFMNVCFFPRLKEFILNQDWNDPKSQLQQCCLTLRTEGKEPDIPLYKTLQTVGPSHARTYTVAVYFKGERIGCESIDMCNYDHYIVGCFIKCLSSYNSIQQAEMGAAMDALEKYNFPQMAHQKRFIERKYRQELKEMRRERELQEKESDETEDRK</sequence>
<comment type="caution">
    <text evidence="10">The sequence shown here is derived from an EMBL/GenBank/DDBJ whole genome shotgun (WGS) entry which is preliminary data.</text>
</comment>
<feature type="domain" description="DRBM" evidence="8">
    <location>
        <begin position="616"/>
        <end position="710"/>
    </location>
</feature>
<feature type="non-terminal residue" evidence="10">
    <location>
        <position position="1"/>
    </location>
</feature>
<feature type="domain" description="RNase III" evidence="9">
    <location>
        <begin position="355"/>
        <end position="427"/>
    </location>
</feature>
<dbReference type="InterPro" id="IPR044442">
    <property type="entry name" value="RNAse_III_DSRM__animal"/>
</dbReference>
<dbReference type="GO" id="GO:0003723">
    <property type="term" value="F:RNA binding"/>
    <property type="evidence" value="ECO:0007669"/>
    <property type="project" value="UniProtKB-UniRule"/>
</dbReference>
<dbReference type="SUPFAM" id="SSF69065">
    <property type="entry name" value="RNase III domain-like"/>
    <property type="match status" value="2"/>
</dbReference>